<sequence length="179" mass="20566">MTVDYMAGIAAPPRKPPKIMGIDHLPEEFKEGKFASGKGGEFREDPQRAYWEHLKQERRKNAVTAKSLREQNIEALRDARSEMARLLGQKLQPFDEFTVFGLPSNHRRTESLEPEAAMWLKPEALNLMEGFRRSKADEQILLGHLSLMAQRLAPRPVWKMKRFDGVRPKVAMGLPELMD</sequence>
<accession>A0A0M0LRU5</accession>
<dbReference type="Proteomes" id="UP000037460">
    <property type="component" value="Unassembled WGS sequence"/>
</dbReference>
<dbReference type="AlphaFoldDB" id="A0A0M0LRU5"/>
<proteinExistence type="predicted"/>
<gene>
    <name evidence="1" type="ORF">Ctob_015732</name>
</gene>
<name>A0A0M0LRU5_9EUKA</name>
<protein>
    <submittedName>
        <fullName evidence="1">Uncharacterized protein</fullName>
    </submittedName>
</protein>
<dbReference type="EMBL" id="JWZX01000071">
    <property type="protein sequence ID" value="KOO53774.1"/>
    <property type="molecule type" value="Genomic_DNA"/>
</dbReference>
<comment type="caution">
    <text evidence="1">The sequence shown here is derived from an EMBL/GenBank/DDBJ whole genome shotgun (WGS) entry which is preliminary data.</text>
</comment>
<organism evidence="1 2">
    <name type="scientific">Chrysochromulina tobinii</name>
    <dbReference type="NCBI Taxonomy" id="1460289"/>
    <lineage>
        <taxon>Eukaryota</taxon>
        <taxon>Haptista</taxon>
        <taxon>Haptophyta</taxon>
        <taxon>Prymnesiophyceae</taxon>
        <taxon>Prymnesiales</taxon>
        <taxon>Chrysochromulinaceae</taxon>
        <taxon>Chrysochromulina</taxon>
    </lineage>
</organism>
<keyword evidence="2" id="KW-1185">Reference proteome</keyword>
<evidence type="ECO:0000313" key="2">
    <source>
        <dbReference type="Proteomes" id="UP000037460"/>
    </source>
</evidence>
<evidence type="ECO:0000313" key="1">
    <source>
        <dbReference type="EMBL" id="KOO53774.1"/>
    </source>
</evidence>
<reference evidence="2" key="1">
    <citation type="journal article" date="2015" name="PLoS Genet.">
        <title>Genome Sequence and Transcriptome Analyses of Chrysochromulina tobin: Metabolic Tools for Enhanced Algal Fitness in the Prominent Order Prymnesiales (Haptophyceae).</title>
        <authorList>
            <person name="Hovde B.T."/>
            <person name="Deodato C.R."/>
            <person name="Hunsperger H.M."/>
            <person name="Ryken S.A."/>
            <person name="Yost W."/>
            <person name="Jha R.K."/>
            <person name="Patterson J."/>
            <person name="Monnat R.J. Jr."/>
            <person name="Barlow S.B."/>
            <person name="Starkenburg S.R."/>
            <person name="Cattolico R.A."/>
        </authorList>
    </citation>
    <scope>NUCLEOTIDE SEQUENCE</scope>
    <source>
        <strain evidence="2">CCMP291</strain>
    </source>
</reference>